<dbReference type="PANTHER" id="PTHR43685">
    <property type="entry name" value="GLYCOSYLTRANSFERASE"/>
    <property type="match status" value="1"/>
</dbReference>
<dbReference type="PANTHER" id="PTHR43685:SF2">
    <property type="entry name" value="GLYCOSYLTRANSFERASE 2-LIKE DOMAIN-CONTAINING PROTEIN"/>
    <property type="match status" value="1"/>
</dbReference>
<evidence type="ECO:0000313" key="2">
    <source>
        <dbReference type="EMBL" id="GAA3884357.1"/>
    </source>
</evidence>
<dbReference type="EMBL" id="BAABDG010000002">
    <property type="protein sequence ID" value="GAA3884357.1"/>
    <property type="molecule type" value="Genomic_DNA"/>
</dbReference>
<evidence type="ECO:0000313" key="3">
    <source>
        <dbReference type="Proteomes" id="UP001499994"/>
    </source>
</evidence>
<dbReference type="Pfam" id="PF00535">
    <property type="entry name" value="Glycos_transf_2"/>
    <property type="match status" value="1"/>
</dbReference>
<dbReference type="RefSeq" id="WP_346079213.1">
    <property type="nucleotide sequence ID" value="NZ_BAABDG010000002.1"/>
</dbReference>
<dbReference type="SUPFAM" id="SSF53448">
    <property type="entry name" value="Nucleotide-diphospho-sugar transferases"/>
    <property type="match status" value="1"/>
</dbReference>
<dbReference type="CDD" id="cd00761">
    <property type="entry name" value="Glyco_tranf_GTA_type"/>
    <property type="match status" value="1"/>
</dbReference>
<evidence type="ECO:0000259" key="1">
    <source>
        <dbReference type="Pfam" id="PF00535"/>
    </source>
</evidence>
<reference evidence="3" key="1">
    <citation type="journal article" date="2019" name="Int. J. Syst. Evol. Microbiol.">
        <title>The Global Catalogue of Microorganisms (GCM) 10K type strain sequencing project: providing services to taxonomists for standard genome sequencing and annotation.</title>
        <authorList>
            <consortium name="The Broad Institute Genomics Platform"/>
            <consortium name="The Broad Institute Genome Sequencing Center for Infectious Disease"/>
            <person name="Wu L."/>
            <person name="Ma J."/>
        </authorList>
    </citation>
    <scope>NUCLEOTIDE SEQUENCE [LARGE SCALE GENOMIC DNA]</scope>
    <source>
        <strain evidence="3">JCM 17201</strain>
    </source>
</reference>
<feature type="domain" description="Glycosyltransferase 2-like" evidence="1">
    <location>
        <begin position="8"/>
        <end position="144"/>
    </location>
</feature>
<gene>
    <name evidence="2" type="ORF">GCM10022405_07190</name>
</gene>
<accession>A0ABP7KQG9</accession>
<comment type="caution">
    <text evidence="2">The sequence shown here is derived from an EMBL/GenBank/DDBJ whole genome shotgun (WGS) entry which is preliminary data.</text>
</comment>
<name>A0ABP7KQG9_9GAMM</name>
<dbReference type="Gene3D" id="3.90.550.10">
    <property type="entry name" value="Spore Coat Polysaccharide Biosynthesis Protein SpsA, Chain A"/>
    <property type="match status" value="1"/>
</dbReference>
<keyword evidence="3" id="KW-1185">Reference proteome</keyword>
<proteinExistence type="predicted"/>
<dbReference type="Proteomes" id="UP001499994">
    <property type="component" value="Unassembled WGS sequence"/>
</dbReference>
<organism evidence="2 3">
    <name type="scientific">Gibbsiella dentisursi</name>
    <dbReference type="NCBI Taxonomy" id="796890"/>
    <lineage>
        <taxon>Bacteria</taxon>
        <taxon>Pseudomonadati</taxon>
        <taxon>Pseudomonadota</taxon>
        <taxon>Gammaproteobacteria</taxon>
        <taxon>Enterobacterales</taxon>
        <taxon>Yersiniaceae</taxon>
        <taxon>Gibbsiella</taxon>
    </lineage>
</organism>
<dbReference type="InterPro" id="IPR029044">
    <property type="entry name" value="Nucleotide-diphossugar_trans"/>
</dbReference>
<dbReference type="InterPro" id="IPR050834">
    <property type="entry name" value="Glycosyltransf_2"/>
</dbReference>
<protein>
    <submittedName>
        <fullName evidence="2">Glycosyltransferase</fullName>
    </submittedName>
</protein>
<dbReference type="InterPro" id="IPR001173">
    <property type="entry name" value="Glyco_trans_2-like"/>
</dbReference>
<sequence length="285" mass="33853">MNKNKIVSVYISTCNRYEKLKRAVNSVLQQSYPHFEVLICDDASTDETQAYATNLSIVDKRVKYFRNEENKGACAARNLGVFAASGYFITGLDDDDEFTVDRLQYFIDNWDERYSFLCANFTNIFSDGGTPYYNNRDSITFNFESMLFDNVASNQVFTLTSRLQAIEGFDVNVRRLQDWDTWLRLSYAFGNFIRLPRSTYKMHHDHSKDAIRVSKSYSFLKAFEEIGYRNSIIYGERNLLRLRYLILFYKRELSFREACHWFTITKSFKNIVRYFFQFFLKRKLD</sequence>